<reference evidence="1 2" key="1">
    <citation type="submission" date="2018-05" db="EMBL/GenBank/DDBJ databases">
        <title>Rhodohalobacter halophilus gen. nov., sp. nov., a moderately halophilic member of the family Balneolaceae.</title>
        <authorList>
            <person name="Liu Z.-W."/>
        </authorList>
    </citation>
    <scope>NUCLEOTIDE SEQUENCE [LARGE SCALE GENOMIC DNA]</scope>
    <source>
        <strain evidence="1 2">8A47</strain>
    </source>
</reference>
<proteinExistence type="predicted"/>
<comment type="caution">
    <text evidence="1">The sequence shown here is derived from an EMBL/GenBank/DDBJ whole genome shotgun (WGS) entry which is preliminary data.</text>
</comment>
<name>A0A316TQJ2_9BACT</name>
<evidence type="ECO:0000313" key="1">
    <source>
        <dbReference type="EMBL" id="PWN05509.1"/>
    </source>
</evidence>
<gene>
    <name evidence="1" type="ORF">DDZ15_12945</name>
</gene>
<dbReference type="EMBL" id="QGGB01000009">
    <property type="protein sequence ID" value="PWN05509.1"/>
    <property type="molecule type" value="Genomic_DNA"/>
</dbReference>
<keyword evidence="2" id="KW-1185">Reference proteome</keyword>
<sequence>MIVNEFIAIHRRQALRGSQLRNLLIALKEVLKVPIQSLFLVKTFQDAAELHIGLMALVSNTSGRVQ</sequence>
<organism evidence="1 2">
    <name type="scientific">Rhodohalobacter mucosus</name>
    <dbReference type="NCBI Taxonomy" id="2079485"/>
    <lineage>
        <taxon>Bacteria</taxon>
        <taxon>Pseudomonadati</taxon>
        <taxon>Balneolota</taxon>
        <taxon>Balneolia</taxon>
        <taxon>Balneolales</taxon>
        <taxon>Balneolaceae</taxon>
        <taxon>Rhodohalobacter</taxon>
    </lineage>
</organism>
<protein>
    <submittedName>
        <fullName evidence="1">Uncharacterized protein</fullName>
    </submittedName>
</protein>
<evidence type="ECO:0000313" key="2">
    <source>
        <dbReference type="Proteomes" id="UP000245533"/>
    </source>
</evidence>
<dbReference type="AlphaFoldDB" id="A0A316TQJ2"/>
<accession>A0A316TQJ2</accession>
<dbReference type="Proteomes" id="UP000245533">
    <property type="component" value="Unassembled WGS sequence"/>
</dbReference>